<sequence length="354" mass="38741">MLVALCTASMTLACVQFLAPRSFLFFDRKCTTKRFNTFDVPPHLPSPPVPSAATVVNDDISLCEALSRATRSGSLAQDALAQLHPHYCSPVFTSEPVEHQTLIIQLLRSSIVDGYFIPAALDHAAHILREQQHSESVAKVASSQARITIRVLSWLPVVVLLLALLLQPDIRNQLFAPPLIYLVVFGVLLNFCGRAWSKHLLNTSLRLPHSPATELSHHICVLLRAGCSITEACLRSAECNELGAIIAHNLVNGESLTDALQPLREGSDAVGNTLATILVQASLDGLPVLTTIHQLSTETRTEQRRLVECRVQELPVRLTFPTVFFTLPSFFLLAVAPFVVSQLHKMSLPLSSAT</sequence>
<gene>
    <name evidence="2" type="ORF">UFOPK4057_00576</name>
</gene>
<dbReference type="EMBL" id="CAFBPC010000110">
    <property type="protein sequence ID" value="CAB5005310.1"/>
    <property type="molecule type" value="Genomic_DNA"/>
</dbReference>
<dbReference type="PANTHER" id="PTHR35007">
    <property type="entry name" value="INTEGRAL MEMBRANE PROTEIN-RELATED"/>
    <property type="match status" value="1"/>
</dbReference>
<keyword evidence="1" id="KW-1133">Transmembrane helix</keyword>
<organism evidence="2">
    <name type="scientific">freshwater metagenome</name>
    <dbReference type="NCBI Taxonomy" id="449393"/>
    <lineage>
        <taxon>unclassified sequences</taxon>
        <taxon>metagenomes</taxon>
        <taxon>ecological metagenomes</taxon>
    </lineage>
</organism>
<feature type="transmembrane region" description="Helical" evidence="1">
    <location>
        <begin position="147"/>
        <end position="166"/>
    </location>
</feature>
<keyword evidence="1" id="KW-0812">Transmembrane</keyword>
<accession>A0A6J7PI35</accession>
<feature type="transmembrane region" description="Helical" evidence="1">
    <location>
        <begin position="178"/>
        <end position="197"/>
    </location>
</feature>
<keyword evidence="1" id="KW-0472">Membrane</keyword>
<dbReference type="AlphaFoldDB" id="A0A6J7PI35"/>
<feature type="transmembrane region" description="Helical" evidence="1">
    <location>
        <begin position="320"/>
        <end position="340"/>
    </location>
</feature>
<proteinExistence type="predicted"/>
<evidence type="ECO:0000313" key="2">
    <source>
        <dbReference type="EMBL" id="CAB5005310.1"/>
    </source>
</evidence>
<name>A0A6J7PI35_9ZZZZ</name>
<protein>
    <submittedName>
        <fullName evidence="2">Unannotated protein</fullName>
    </submittedName>
</protein>
<reference evidence="2" key="1">
    <citation type="submission" date="2020-05" db="EMBL/GenBank/DDBJ databases">
        <authorList>
            <person name="Chiriac C."/>
            <person name="Salcher M."/>
            <person name="Ghai R."/>
            <person name="Kavagutti S V."/>
        </authorList>
    </citation>
    <scope>NUCLEOTIDE SEQUENCE</scope>
</reference>
<dbReference type="PANTHER" id="PTHR35007:SF2">
    <property type="entry name" value="PILUS ASSEMBLE PROTEIN"/>
    <property type="match status" value="1"/>
</dbReference>
<evidence type="ECO:0000256" key="1">
    <source>
        <dbReference type="SAM" id="Phobius"/>
    </source>
</evidence>